<keyword evidence="1" id="KW-0436">Ligase</keyword>
<keyword evidence="8" id="KW-1185">Reference proteome</keyword>
<dbReference type="Ensembl" id="ENSOTST00005194497.1">
    <property type="protein sequence ID" value="ENSOTSP00005131357.1"/>
    <property type="gene ID" value="ENSOTSG00005013742.2"/>
</dbReference>
<dbReference type="Proteomes" id="UP000694402">
    <property type="component" value="Unassembled WGS sequence"/>
</dbReference>
<name>A0AAZ3QPW2_ONCTS</name>
<evidence type="ECO:0000256" key="1">
    <source>
        <dbReference type="ARBA" id="ARBA00022598"/>
    </source>
</evidence>
<dbReference type="GeneTree" id="ENSGT01030000234618"/>
<reference evidence="8" key="1">
    <citation type="journal article" date="2018" name="PLoS ONE">
        <title>Chinook salmon (Oncorhynchus tshawytscha) genome and transcriptome.</title>
        <authorList>
            <person name="Christensen K.A."/>
            <person name="Leong J.S."/>
            <person name="Sakhrani D."/>
            <person name="Biagi C.A."/>
            <person name="Minkley D.R."/>
            <person name="Withler R.E."/>
            <person name="Rondeau E.B."/>
            <person name="Koop B.F."/>
            <person name="Devlin R.H."/>
        </authorList>
    </citation>
    <scope>NUCLEOTIDE SEQUENCE [LARGE SCALE GENOMIC DNA]</scope>
</reference>
<dbReference type="PANTHER" id="PTHR22594:SF5">
    <property type="entry name" value="ASPARTATE--TRNA LIGASE, MITOCHONDRIAL"/>
    <property type="match status" value="1"/>
</dbReference>
<dbReference type="PANTHER" id="PTHR22594">
    <property type="entry name" value="ASPARTYL/LYSYL-TRNA SYNTHETASE"/>
    <property type="match status" value="1"/>
</dbReference>
<organism evidence="7 8">
    <name type="scientific">Oncorhynchus tshawytscha</name>
    <name type="common">Chinook salmon</name>
    <name type="synonym">Salmo tshawytscha</name>
    <dbReference type="NCBI Taxonomy" id="74940"/>
    <lineage>
        <taxon>Eukaryota</taxon>
        <taxon>Metazoa</taxon>
        <taxon>Chordata</taxon>
        <taxon>Craniata</taxon>
        <taxon>Vertebrata</taxon>
        <taxon>Euteleostomi</taxon>
        <taxon>Actinopterygii</taxon>
        <taxon>Neopterygii</taxon>
        <taxon>Teleostei</taxon>
        <taxon>Protacanthopterygii</taxon>
        <taxon>Salmoniformes</taxon>
        <taxon>Salmonidae</taxon>
        <taxon>Salmoninae</taxon>
        <taxon>Oncorhynchus</taxon>
    </lineage>
</organism>
<dbReference type="InterPro" id="IPR002312">
    <property type="entry name" value="Asp/Asn-tRNA-synth_IIb"/>
</dbReference>
<dbReference type="GO" id="GO:0005524">
    <property type="term" value="F:ATP binding"/>
    <property type="evidence" value="ECO:0007669"/>
    <property type="project" value="UniProtKB-KW"/>
</dbReference>
<accession>A0AAZ3QPW2</accession>
<sequence>IRVKGTKKPTGEVEVLAESVEILNVCHKLPCEIKDFVKVSRLYDYAYIMYYFQLAQCYRDEGSKPDRQPEFTQLIEGLVQNAWPVEKGYFSTPLPCMMYEEAMKDYGGDILFCEQAVEDQCILKINIYFFHDDCSFESPDFHYFLLQCPLLGKLRLQCAEPLEGSGMAVGNPSAFHFLWVVDFPLFLPKEDDPEQLDSAHHPFTEPLPEDTHLLHSQCEIGGGSILIHKASEQQHVLETILKDDPSLLSHLLEALDSGAPLHGGISEPSIRDVIAFPKSFRGHDLMSHAPDFVSENELKPYHISVNWPADGEGNQEKYTLLVLQ</sequence>
<dbReference type="InterPro" id="IPR004364">
    <property type="entry name" value="Aa-tRNA-synt_II"/>
</dbReference>
<evidence type="ECO:0000256" key="3">
    <source>
        <dbReference type="ARBA" id="ARBA00022840"/>
    </source>
</evidence>
<evidence type="ECO:0000313" key="7">
    <source>
        <dbReference type="Ensembl" id="ENSOTSP00005131357.1"/>
    </source>
</evidence>
<evidence type="ECO:0000256" key="2">
    <source>
        <dbReference type="ARBA" id="ARBA00022741"/>
    </source>
</evidence>
<keyword evidence="4" id="KW-0648">Protein biosynthesis</keyword>
<evidence type="ECO:0000256" key="5">
    <source>
        <dbReference type="ARBA" id="ARBA00023146"/>
    </source>
</evidence>
<dbReference type="GO" id="GO:0005739">
    <property type="term" value="C:mitochondrion"/>
    <property type="evidence" value="ECO:0007669"/>
    <property type="project" value="TreeGrafter"/>
</dbReference>
<feature type="domain" description="Aminoacyl-tRNA synthetase class II (D/K/N)" evidence="6">
    <location>
        <begin position="50"/>
        <end position="278"/>
    </location>
</feature>
<dbReference type="Gene3D" id="3.30.930.10">
    <property type="entry name" value="Bira Bifunctional Protein, Domain 2"/>
    <property type="match status" value="2"/>
</dbReference>
<keyword evidence="3" id="KW-0067">ATP-binding</keyword>
<dbReference type="GO" id="GO:0006422">
    <property type="term" value="P:aspartyl-tRNA aminoacylation"/>
    <property type="evidence" value="ECO:0007669"/>
    <property type="project" value="TreeGrafter"/>
</dbReference>
<reference evidence="7" key="2">
    <citation type="submission" date="2025-08" db="UniProtKB">
        <authorList>
            <consortium name="Ensembl"/>
        </authorList>
    </citation>
    <scope>IDENTIFICATION</scope>
</reference>
<evidence type="ECO:0000313" key="8">
    <source>
        <dbReference type="Proteomes" id="UP000694402"/>
    </source>
</evidence>
<keyword evidence="5" id="KW-0030">Aminoacyl-tRNA synthetase</keyword>
<reference evidence="7" key="3">
    <citation type="submission" date="2025-09" db="UniProtKB">
        <authorList>
            <consortium name="Ensembl"/>
        </authorList>
    </citation>
    <scope>IDENTIFICATION</scope>
</reference>
<protein>
    <recommendedName>
        <fullName evidence="6">Aminoacyl-tRNA synthetase class II (D/K/N) domain-containing protein</fullName>
    </recommendedName>
</protein>
<dbReference type="AlphaFoldDB" id="A0AAZ3QPW2"/>
<dbReference type="SUPFAM" id="SSF55681">
    <property type="entry name" value="Class II aaRS and biotin synthetases"/>
    <property type="match status" value="1"/>
</dbReference>
<dbReference type="InterPro" id="IPR045864">
    <property type="entry name" value="aa-tRNA-synth_II/BPL/LPL"/>
</dbReference>
<gene>
    <name evidence="7" type="primary">DARS2</name>
</gene>
<evidence type="ECO:0000259" key="6">
    <source>
        <dbReference type="Pfam" id="PF00152"/>
    </source>
</evidence>
<dbReference type="Pfam" id="PF00152">
    <property type="entry name" value="tRNA-synt_2"/>
    <property type="match status" value="1"/>
</dbReference>
<dbReference type="GO" id="GO:0004815">
    <property type="term" value="F:aspartate-tRNA ligase activity"/>
    <property type="evidence" value="ECO:0007669"/>
    <property type="project" value="TreeGrafter"/>
</dbReference>
<evidence type="ECO:0000256" key="4">
    <source>
        <dbReference type="ARBA" id="ARBA00022917"/>
    </source>
</evidence>
<proteinExistence type="predicted"/>
<keyword evidence="2" id="KW-0547">Nucleotide-binding</keyword>
<dbReference type="PRINTS" id="PR01042">
    <property type="entry name" value="TRNASYNTHASP"/>
</dbReference>